<dbReference type="AlphaFoldDB" id="A0A9D9GY96"/>
<sequence length="256" mass="28351">MIKPQCPKDRIILALDVDTLEEVKELVLELKDYVGYFKIGLPLIVSYGFEAVRLIEELGGRCYYDSKFHDIPNTVQKACINLVKNNIHFFNVHIQGGSKMIAGTVKAVNACCKRLEKEPPVILGVTLLSSFGQRTLTTELCVEKSIEDYVLQLAKVAYDSGLDGVLASAEEAKRIRKQINDENFIIVCPATRPTWASVNDQVRVDTPRDAILAGVDYMVIGRPITTAENRIAAAKLILDEITTALEEKDSAEPAVL</sequence>
<reference evidence="10" key="2">
    <citation type="journal article" date="2021" name="PeerJ">
        <title>Extensive microbial diversity within the chicken gut microbiome revealed by metagenomics and culture.</title>
        <authorList>
            <person name="Gilroy R."/>
            <person name="Ravi A."/>
            <person name="Getino M."/>
            <person name="Pursley I."/>
            <person name="Horton D.L."/>
            <person name="Alikhan N.F."/>
            <person name="Baker D."/>
            <person name="Gharbi K."/>
            <person name="Hall N."/>
            <person name="Watson M."/>
            <person name="Adriaenssens E.M."/>
            <person name="Foster-Nyarko E."/>
            <person name="Jarju S."/>
            <person name="Secka A."/>
            <person name="Antonio M."/>
            <person name="Oren A."/>
            <person name="Chaudhuri R.R."/>
            <person name="La Ragione R."/>
            <person name="Hildebrand F."/>
            <person name="Pallen M.J."/>
        </authorList>
    </citation>
    <scope>NUCLEOTIDE SEQUENCE</scope>
    <source>
        <strain evidence="10">10192</strain>
    </source>
</reference>
<evidence type="ECO:0000256" key="6">
    <source>
        <dbReference type="HAMAP-Rule" id="MF_01200"/>
    </source>
</evidence>
<dbReference type="InterPro" id="IPR011060">
    <property type="entry name" value="RibuloseP-bd_barrel"/>
</dbReference>
<dbReference type="InterPro" id="IPR014732">
    <property type="entry name" value="OMPdecase"/>
</dbReference>
<comment type="pathway">
    <text evidence="2 6">Pyrimidine metabolism; UMP biosynthesis via de novo pathway; UMP from orotate: step 2/2.</text>
</comment>
<comment type="subunit">
    <text evidence="6">Homodimer.</text>
</comment>
<feature type="binding site" evidence="8">
    <location>
        <position position="129"/>
    </location>
    <ligand>
        <name>substrate</name>
    </ligand>
</feature>
<comment type="caution">
    <text evidence="6">Lacks conserved residue(s) required for the propagation of feature annotation.</text>
</comment>
<evidence type="ECO:0000259" key="9">
    <source>
        <dbReference type="SMART" id="SM00934"/>
    </source>
</evidence>
<dbReference type="EC" id="4.1.1.23" evidence="6"/>
<feature type="binding site" evidence="6 8">
    <location>
        <position position="222"/>
    </location>
    <ligand>
        <name>substrate</name>
    </ligand>
</feature>
<evidence type="ECO:0000256" key="4">
    <source>
        <dbReference type="ARBA" id="ARBA00022975"/>
    </source>
</evidence>
<feature type="binding site" evidence="6 8">
    <location>
        <position position="221"/>
    </location>
    <ligand>
        <name>substrate</name>
    </ligand>
</feature>
<dbReference type="GO" id="GO:0006207">
    <property type="term" value="P:'de novo' pyrimidine nucleobase biosynthetic process"/>
    <property type="evidence" value="ECO:0007669"/>
    <property type="project" value="InterPro"/>
</dbReference>
<dbReference type="Pfam" id="PF00215">
    <property type="entry name" value="OMPdecase"/>
    <property type="match status" value="1"/>
</dbReference>
<feature type="binding site" evidence="6 8">
    <location>
        <position position="201"/>
    </location>
    <ligand>
        <name>substrate</name>
    </ligand>
</feature>
<feature type="binding site" evidence="6 8">
    <location>
        <position position="16"/>
    </location>
    <ligand>
        <name>substrate</name>
    </ligand>
</feature>
<dbReference type="NCBIfam" id="NF001273">
    <property type="entry name" value="PRK00230.1"/>
    <property type="match status" value="1"/>
</dbReference>
<comment type="function">
    <text evidence="1 6">Catalyzes the decarboxylation of orotidine 5'-monophosphate (OMP) to uridine 5'-monophosphate (UMP).</text>
</comment>
<feature type="binding site" evidence="6 8">
    <location>
        <position position="38"/>
    </location>
    <ligand>
        <name>substrate</name>
    </ligand>
</feature>
<accession>A0A9D9GY96</accession>
<evidence type="ECO:0000313" key="11">
    <source>
        <dbReference type="Proteomes" id="UP000823632"/>
    </source>
</evidence>
<evidence type="ECO:0000256" key="7">
    <source>
        <dbReference type="PIRSR" id="PIRSR614732-1"/>
    </source>
</evidence>
<feature type="active site" description="For OMPdecase activity" evidence="7">
    <location>
        <position position="67"/>
    </location>
</feature>
<evidence type="ECO:0000256" key="2">
    <source>
        <dbReference type="ARBA" id="ARBA00004861"/>
    </source>
</evidence>
<comment type="similarity">
    <text evidence="6">Belongs to the OMP decarboxylase family. Type 1 subfamily.</text>
</comment>
<proteinExistence type="inferred from homology"/>
<keyword evidence="5 6" id="KW-0456">Lyase</keyword>
<evidence type="ECO:0000256" key="1">
    <source>
        <dbReference type="ARBA" id="ARBA00002356"/>
    </source>
</evidence>
<feature type="binding site" evidence="6">
    <location>
        <begin position="65"/>
        <end position="74"/>
    </location>
    <ligand>
        <name>substrate</name>
    </ligand>
</feature>
<dbReference type="Gene3D" id="3.20.20.70">
    <property type="entry name" value="Aldolase class I"/>
    <property type="match status" value="1"/>
</dbReference>
<feature type="active site" description="For OMPdecase activity" evidence="7">
    <location>
        <position position="70"/>
    </location>
</feature>
<keyword evidence="4 6" id="KW-0665">Pyrimidine biosynthesis</keyword>
<dbReference type="GO" id="GO:0005829">
    <property type="term" value="C:cytosol"/>
    <property type="evidence" value="ECO:0007669"/>
    <property type="project" value="TreeGrafter"/>
</dbReference>
<comment type="caution">
    <text evidence="10">The sequence shown here is derived from an EMBL/GenBank/DDBJ whole genome shotgun (WGS) entry which is preliminary data.</text>
</comment>
<organism evidence="10 11">
    <name type="scientific">Candidatus Scatousia excrementipullorum</name>
    <dbReference type="NCBI Taxonomy" id="2840936"/>
    <lineage>
        <taxon>Bacteria</taxon>
        <taxon>Candidatus Scatousia</taxon>
    </lineage>
</organism>
<protein>
    <recommendedName>
        <fullName evidence="6">Orotidine 5'-phosphate decarboxylase</fullName>
        <ecNumber evidence="6">4.1.1.23</ecNumber>
    </recommendedName>
    <alternativeName>
        <fullName evidence="6">OMP decarboxylase</fullName>
        <shortName evidence="6">OMPDCase</shortName>
        <shortName evidence="6">OMPdecase</shortName>
    </alternativeName>
</protein>
<dbReference type="SMART" id="SM00934">
    <property type="entry name" value="OMPdecase"/>
    <property type="match status" value="1"/>
</dbReference>
<dbReference type="CDD" id="cd04725">
    <property type="entry name" value="OMP_decarboxylase_like"/>
    <property type="match status" value="1"/>
</dbReference>
<feature type="domain" description="Orotidine 5'-phosphate decarboxylase" evidence="9">
    <location>
        <begin position="10"/>
        <end position="237"/>
    </location>
</feature>
<evidence type="ECO:0000256" key="5">
    <source>
        <dbReference type="ARBA" id="ARBA00023239"/>
    </source>
</evidence>
<dbReference type="GO" id="GO:0044205">
    <property type="term" value="P:'de novo' UMP biosynthetic process"/>
    <property type="evidence" value="ECO:0007669"/>
    <property type="project" value="UniProtKB-UniRule"/>
</dbReference>
<dbReference type="InterPro" id="IPR047596">
    <property type="entry name" value="OMPdecase_bac"/>
</dbReference>
<dbReference type="Proteomes" id="UP000823632">
    <property type="component" value="Unassembled WGS sequence"/>
</dbReference>
<evidence type="ECO:0000313" key="10">
    <source>
        <dbReference type="EMBL" id="MBO8431480.1"/>
    </source>
</evidence>
<evidence type="ECO:0000256" key="3">
    <source>
        <dbReference type="ARBA" id="ARBA00022793"/>
    </source>
</evidence>
<feature type="binding site" evidence="6 8">
    <location>
        <position position="192"/>
    </location>
    <ligand>
        <name>substrate</name>
    </ligand>
</feature>
<comment type="catalytic activity">
    <reaction evidence="6">
        <text>orotidine 5'-phosphate + H(+) = UMP + CO2</text>
        <dbReference type="Rhea" id="RHEA:11596"/>
        <dbReference type="ChEBI" id="CHEBI:15378"/>
        <dbReference type="ChEBI" id="CHEBI:16526"/>
        <dbReference type="ChEBI" id="CHEBI:57538"/>
        <dbReference type="ChEBI" id="CHEBI:57865"/>
        <dbReference type="EC" id="4.1.1.23"/>
    </reaction>
</comment>
<dbReference type="NCBIfam" id="TIGR01740">
    <property type="entry name" value="pyrF"/>
    <property type="match status" value="1"/>
</dbReference>
<evidence type="ECO:0000256" key="8">
    <source>
        <dbReference type="PIRSR" id="PIRSR614732-2"/>
    </source>
</evidence>
<dbReference type="SUPFAM" id="SSF51366">
    <property type="entry name" value="Ribulose-phoshate binding barrel"/>
    <property type="match status" value="1"/>
</dbReference>
<dbReference type="InterPro" id="IPR013785">
    <property type="entry name" value="Aldolase_TIM"/>
</dbReference>
<dbReference type="GO" id="GO:0004590">
    <property type="term" value="F:orotidine-5'-phosphate decarboxylase activity"/>
    <property type="evidence" value="ECO:0007669"/>
    <property type="project" value="UniProtKB-UniRule"/>
</dbReference>
<reference evidence="10" key="1">
    <citation type="submission" date="2020-10" db="EMBL/GenBank/DDBJ databases">
        <authorList>
            <person name="Gilroy R."/>
        </authorList>
    </citation>
    <scope>NUCLEOTIDE SEQUENCE</scope>
    <source>
        <strain evidence="10">10192</strain>
    </source>
</reference>
<dbReference type="PANTHER" id="PTHR32119:SF2">
    <property type="entry name" value="OROTIDINE 5'-PHOSPHATE DECARBOXYLASE"/>
    <property type="match status" value="1"/>
</dbReference>
<dbReference type="PANTHER" id="PTHR32119">
    <property type="entry name" value="OROTIDINE 5'-PHOSPHATE DECARBOXYLASE"/>
    <property type="match status" value="1"/>
</dbReference>
<name>A0A9D9GY96_9BACT</name>
<dbReference type="InterPro" id="IPR001754">
    <property type="entry name" value="OMPdeCOase_dom"/>
</dbReference>
<gene>
    <name evidence="6 10" type="primary">pyrF</name>
    <name evidence="10" type="ORF">IAC76_08845</name>
</gene>
<dbReference type="EMBL" id="JADIND010000198">
    <property type="protein sequence ID" value="MBO8431480.1"/>
    <property type="molecule type" value="Genomic_DNA"/>
</dbReference>
<keyword evidence="3 6" id="KW-0210">Decarboxylase</keyword>
<dbReference type="HAMAP" id="MF_01200_B">
    <property type="entry name" value="OMPdecase_type1_B"/>
    <property type="match status" value="1"/>
</dbReference>
<feature type="active site" description="Proton donor" evidence="6">
    <location>
        <position position="67"/>
    </location>
</feature>
<feature type="active site" description="For OMPdecase activity" evidence="7">
    <location>
        <position position="65"/>
    </location>
</feature>